<sequence>MTNFLACFLVPDAVSNKSGKQLMNLDLASSEIMLNDKDMFVGASNQKLICEITSKEINVKTFRKQKCLLLDVNLVYQCPMQLSCVSASFTLLKCFKTQRNTISCILKMQPI</sequence>
<protein>
    <submittedName>
        <fullName evidence="1">Uncharacterized protein</fullName>
    </submittedName>
</protein>
<proteinExistence type="predicted"/>
<name>A0A9D4F2L5_DREPO</name>
<dbReference type="EMBL" id="JAIWYP010000008">
    <property type="protein sequence ID" value="KAH3790632.1"/>
    <property type="molecule type" value="Genomic_DNA"/>
</dbReference>
<evidence type="ECO:0000313" key="1">
    <source>
        <dbReference type="EMBL" id="KAH3790632.1"/>
    </source>
</evidence>
<reference evidence="1" key="2">
    <citation type="submission" date="2020-11" db="EMBL/GenBank/DDBJ databases">
        <authorList>
            <person name="McCartney M.A."/>
            <person name="Auch B."/>
            <person name="Kono T."/>
            <person name="Mallez S."/>
            <person name="Becker A."/>
            <person name="Gohl D.M."/>
            <person name="Silverstein K.A.T."/>
            <person name="Koren S."/>
            <person name="Bechman K.B."/>
            <person name="Herman A."/>
            <person name="Abrahante J.E."/>
            <person name="Garbe J."/>
        </authorList>
    </citation>
    <scope>NUCLEOTIDE SEQUENCE</scope>
    <source>
        <strain evidence="1">Duluth1</strain>
        <tissue evidence="1">Whole animal</tissue>
    </source>
</reference>
<evidence type="ECO:0000313" key="2">
    <source>
        <dbReference type="Proteomes" id="UP000828390"/>
    </source>
</evidence>
<dbReference type="AlphaFoldDB" id="A0A9D4F2L5"/>
<accession>A0A9D4F2L5</accession>
<reference evidence="1" key="1">
    <citation type="journal article" date="2019" name="bioRxiv">
        <title>The Genome of the Zebra Mussel, Dreissena polymorpha: A Resource for Invasive Species Research.</title>
        <authorList>
            <person name="McCartney M.A."/>
            <person name="Auch B."/>
            <person name="Kono T."/>
            <person name="Mallez S."/>
            <person name="Zhang Y."/>
            <person name="Obille A."/>
            <person name="Becker A."/>
            <person name="Abrahante J.E."/>
            <person name="Garbe J."/>
            <person name="Badalamenti J.P."/>
            <person name="Herman A."/>
            <person name="Mangelson H."/>
            <person name="Liachko I."/>
            <person name="Sullivan S."/>
            <person name="Sone E.D."/>
            <person name="Koren S."/>
            <person name="Silverstein K.A.T."/>
            <person name="Beckman K.B."/>
            <person name="Gohl D.M."/>
        </authorList>
    </citation>
    <scope>NUCLEOTIDE SEQUENCE</scope>
    <source>
        <strain evidence="1">Duluth1</strain>
        <tissue evidence="1">Whole animal</tissue>
    </source>
</reference>
<organism evidence="1 2">
    <name type="scientific">Dreissena polymorpha</name>
    <name type="common">Zebra mussel</name>
    <name type="synonym">Mytilus polymorpha</name>
    <dbReference type="NCBI Taxonomy" id="45954"/>
    <lineage>
        <taxon>Eukaryota</taxon>
        <taxon>Metazoa</taxon>
        <taxon>Spiralia</taxon>
        <taxon>Lophotrochozoa</taxon>
        <taxon>Mollusca</taxon>
        <taxon>Bivalvia</taxon>
        <taxon>Autobranchia</taxon>
        <taxon>Heteroconchia</taxon>
        <taxon>Euheterodonta</taxon>
        <taxon>Imparidentia</taxon>
        <taxon>Neoheterodontei</taxon>
        <taxon>Myida</taxon>
        <taxon>Dreissenoidea</taxon>
        <taxon>Dreissenidae</taxon>
        <taxon>Dreissena</taxon>
    </lineage>
</organism>
<keyword evidence="2" id="KW-1185">Reference proteome</keyword>
<comment type="caution">
    <text evidence="1">The sequence shown here is derived from an EMBL/GenBank/DDBJ whole genome shotgun (WGS) entry which is preliminary data.</text>
</comment>
<dbReference type="Proteomes" id="UP000828390">
    <property type="component" value="Unassembled WGS sequence"/>
</dbReference>
<gene>
    <name evidence="1" type="ORF">DPMN_168837</name>
</gene>